<accession>A0A7R9WSK2</accession>
<gene>
    <name evidence="2" type="ORF">CAUS1442_LOCUS3868</name>
</gene>
<reference evidence="2" key="1">
    <citation type="submission" date="2021-01" db="EMBL/GenBank/DDBJ databases">
        <authorList>
            <person name="Corre E."/>
            <person name="Pelletier E."/>
            <person name="Niang G."/>
            <person name="Scheremetjew M."/>
            <person name="Finn R."/>
            <person name="Kale V."/>
            <person name="Holt S."/>
            <person name="Cochrane G."/>
            <person name="Meng A."/>
            <person name="Brown T."/>
            <person name="Cohen L."/>
        </authorList>
    </citation>
    <scope>NUCLEOTIDE SEQUENCE</scope>
    <source>
        <strain evidence="2">CCMP3328</strain>
    </source>
</reference>
<name>A0A7R9WSK2_9STRA</name>
<proteinExistence type="predicted"/>
<keyword evidence="1" id="KW-0732">Signal</keyword>
<dbReference type="AlphaFoldDB" id="A0A7R9WSK2"/>
<dbReference type="EMBL" id="HBEF01006252">
    <property type="protein sequence ID" value="CAD8331769.1"/>
    <property type="molecule type" value="Transcribed_RNA"/>
</dbReference>
<evidence type="ECO:0000313" key="2">
    <source>
        <dbReference type="EMBL" id="CAD8331769.1"/>
    </source>
</evidence>
<evidence type="ECO:0000256" key="1">
    <source>
        <dbReference type="SAM" id="SignalP"/>
    </source>
</evidence>
<sequence length="155" mass="16973">MQSARVLQPHSFPLGDSTQVRLWRQWLVFLLNVLLVLMGPACHQDSRIGTSSCLLSTRMEREGEASDVVGGTWRGCVGVSKPPSPVPHQVHDPSRYAQLTLQDDVKLKPPACAAYSVCTLSGIFLRHFFPGPFASPSSVERNSGKLAHIHANTQT</sequence>
<organism evidence="2">
    <name type="scientific">Craspedostauros australis</name>
    <dbReference type="NCBI Taxonomy" id="1486917"/>
    <lineage>
        <taxon>Eukaryota</taxon>
        <taxon>Sar</taxon>
        <taxon>Stramenopiles</taxon>
        <taxon>Ochrophyta</taxon>
        <taxon>Bacillariophyta</taxon>
        <taxon>Bacillariophyceae</taxon>
        <taxon>Bacillariophycidae</taxon>
        <taxon>Naviculales</taxon>
        <taxon>Naviculaceae</taxon>
        <taxon>Craspedostauros</taxon>
    </lineage>
</organism>
<feature type="chain" id="PRO_5030884669" evidence="1">
    <location>
        <begin position="39"/>
        <end position="155"/>
    </location>
</feature>
<feature type="signal peptide" evidence="1">
    <location>
        <begin position="1"/>
        <end position="38"/>
    </location>
</feature>
<protein>
    <submittedName>
        <fullName evidence="2">Uncharacterized protein</fullName>
    </submittedName>
</protein>